<name>A0ABW0LY12_9BACL</name>
<reference evidence="6" key="1">
    <citation type="journal article" date="2019" name="Int. J. Syst. Evol. Microbiol.">
        <title>The Global Catalogue of Microorganisms (GCM) 10K type strain sequencing project: providing services to taxonomists for standard genome sequencing and annotation.</title>
        <authorList>
            <consortium name="The Broad Institute Genomics Platform"/>
            <consortium name="The Broad Institute Genome Sequencing Center for Infectious Disease"/>
            <person name="Wu L."/>
            <person name="Ma J."/>
        </authorList>
    </citation>
    <scope>NUCLEOTIDE SEQUENCE [LARGE SCALE GENOMIC DNA]</scope>
    <source>
        <strain evidence="6">CCUG 57113</strain>
    </source>
</reference>
<dbReference type="InterPro" id="IPR018062">
    <property type="entry name" value="HTH_AraC-typ_CS"/>
</dbReference>
<keyword evidence="6" id="KW-1185">Reference proteome</keyword>
<evidence type="ECO:0000259" key="4">
    <source>
        <dbReference type="PROSITE" id="PS01124"/>
    </source>
</evidence>
<keyword evidence="2" id="KW-0238">DNA-binding</keyword>
<dbReference type="PANTHER" id="PTHR43280:SF28">
    <property type="entry name" value="HTH-TYPE TRANSCRIPTIONAL ACTIVATOR RHAS"/>
    <property type="match status" value="1"/>
</dbReference>
<dbReference type="SMART" id="SM00342">
    <property type="entry name" value="HTH_ARAC"/>
    <property type="match status" value="1"/>
</dbReference>
<dbReference type="InterPro" id="IPR003313">
    <property type="entry name" value="AraC-bd"/>
</dbReference>
<dbReference type="Gene3D" id="1.10.10.60">
    <property type="entry name" value="Homeodomain-like"/>
    <property type="match status" value="2"/>
</dbReference>
<evidence type="ECO:0000313" key="5">
    <source>
        <dbReference type="EMBL" id="MFC5469877.1"/>
    </source>
</evidence>
<accession>A0ABW0LY12</accession>
<feature type="domain" description="HTH araC/xylS-type" evidence="4">
    <location>
        <begin position="193"/>
        <end position="291"/>
    </location>
</feature>
<dbReference type="InterPro" id="IPR014710">
    <property type="entry name" value="RmlC-like_jellyroll"/>
</dbReference>
<proteinExistence type="predicted"/>
<dbReference type="PRINTS" id="PR00032">
    <property type="entry name" value="HTHARAC"/>
</dbReference>
<dbReference type="RefSeq" id="WP_209751057.1">
    <property type="nucleotide sequence ID" value="NZ_JBHSMH010000042.1"/>
</dbReference>
<dbReference type="InterPro" id="IPR020449">
    <property type="entry name" value="Tscrpt_reg_AraC-type_HTH"/>
</dbReference>
<evidence type="ECO:0000313" key="6">
    <source>
        <dbReference type="Proteomes" id="UP001596105"/>
    </source>
</evidence>
<dbReference type="PANTHER" id="PTHR43280">
    <property type="entry name" value="ARAC-FAMILY TRANSCRIPTIONAL REGULATOR"/>
    <property type="match status" value="1"/>
</dbReference>
<keyword evidence="3" id="KW-0804">Transcription</keyword>
<evidence type="ECO:0000256" key="3">
    <source>
        <dbReference type="ARBA" id="ARBA00023163"/>
    </source>
</evidence>
<dbReference type="PROSITE" id="PS01124">
    <property type="entry name" value="HTH_ARAC_FAMILY_2"/>
    <property type="match status" value="1"/>
</dbReference>
<dbReference type="Pfam" id="PF12833">
    <property type="entry name" value="HTH_18"/>
    <property type="match status" value="1"/>
</dbReference>
<evidence type="ECO:0000256" key="2">
    <source>
        <dbReference type="ARBA" id="ARBA00023125"/>
    </source>
</evidence>
<dbReference type="Proteomes" id="UP001596105">
    <property type="component" value="Unassembled WGS sequence"/>
</dbReference>
<organism evidence="5 6">
    <name type="scientific">Cohnella suwonensis</name>
    <dbReference type="NCBI Taxonomy" id="696072"/>
    <lineage>
        <taxon>Bacteria</taxon>
        <taxon>Bacillati</taxon>
        <taxon>Bacillota</taxon>
        <taxon>Bacilli</taxon>
        <taxon>Bacillales</taxon>
        <taxon>Paenibacillaceae</taxon>
        <taxon>Cohnella</taxon>
    </lineage>
</organism>
<dbReference type="Gene3D" id="2.60.120.10">
    <property type="entry name" value="Jelly Rolls"/>
    <property type="match status" value="1"/>
</dbReference>
<dbReference type="PROSITE" id="PS00041">
    <property type="entry name" value="HTH_ARAC_FAMILY_1"/>
    <property type="match status" value="1"/>
</dbReference>
<sequence>MRKSSISYIAKDKVKLDSDYPISVTETSGVAPQYQRLHWHDVLEINLIKKGTGYYAINGQTIEFSQGDILLIDCNDLHRAYEREGLVILVISFSPAWFLADMRYDPTLLAPFTEMGVHYENLIPRACPRMDELRSILIKIQRENDRKAFSHISVIRSHLLRFLAYVGRECRRDIPGRNVRTAVASPKQMAKIRDVLNLMEQHYAEEWDLKSLSELAFLSPARFSAQFKQTMGVSPMDYLIQIRMSNAVRLLEDSDRKIVDVAYECGFHNLSNFNRLFKSNFGFSPSRVRDRARSGKR</sequence>
<dbReference type="EMBL" id="JBHSMH010000042">
    <property type="protein sequence ID" value="MFC5469877.1"/>
    <property type="molecule type" value="Genomic_DNA"/>
</dbReference>
<evidence type="ECO:0000256" key="1">
    <source>
        <dbReference type="ARBA" id="ARBA00023015"/>
    </source>
</evidence>
<protein>
    <submittedName>
        <fullName evidence="5">Helix-turn-helix domain-containing protein</fullName>
    </submittedName>
</protein>
<dbReference type="Pfam" id="PF02311">
    <property type="entry name" value="AraC_binding"/>
    <property type="match status" value="1"/>
</dbReference>
<comment type="caution">
    <text evidence="5">The sequence shown here is derived from an EMBL/GenBank/DDBJ whole genome shotgun (WGS) entry which is preliminary data.</text>
</comment>
<dbReference type="InterPro" id="IPR037923">
    <property type="entry name" value="HTH-like"/>
</dbReference>
<dbReference type="InterPro" id="IPR018060">
    <property type="entry name" value="HTH_AraC"/>
</dbReference>
<gene>
    <name evidence="5" type="ORF">ACFPPD_14175</name>
</gene>
<dbReference type="SUPFAM" id="SSF51215">
    <property type="entry name" value="Regulatory protein AraC"/>
    <property type="match status" value="1"/>
</dbReference>
<keyword evidence="1" id="KW-0805">Transcription regulation</keyword>
<dbReference type="InterPro" id="IPR009057">
    <property type="entry name" value="Homeodomain-like_sf"/>
</dbReference>
<dbReference type="SUPFAM" id="SSF46689">
    <property type="entry name" value="Homeodomain-like"/>
    <property type="match status" value="2"/>
</dbReference>